<dbReference type="PROSITE" id="PS50801">
    <property type="entry name" value="STAS"/>
    <property type="match status" value="1"/>
</dbReference>
<name>A0AA48GGU9_9BACT</name>
<dbReference type="RefSeq" id="WP_316415494.1">
    <property type="nucleotide sequence ID" value="NZ_AP027080.1"/>
</dbReference>
<keyword evidence="4" id="KW-1185">Reference proteome</keyword>
<evidence type="ECO:0000256" key="1">
    <source>
        <dbReference type="SAM" id="MobiDB-lite"/>
    </source>
</evidence>
<dbReference type="AlphaFoldDB" id="A0AA48GGU9"/>
<dbReference type="InterPro" id="IPR036513">
    <property type="entry name" value="STAS_dom_sf"/>
</dbReference>
<feature type="domain" description="STAS" evidence="2">
    <location>
        <begin position="47"/>
        <end position="109"/>
    </location>
</feature>
<dbReference type="InterPro" id="IPR058548">
    <property type="entry name" value="MlaB-like_STAS"/>
</dbReference>
<evidence type="ECO:0000313" key="4">
    <source>
        <dbReference type="Proteomes" id="UP001238179"/>
    </source>
</evidence>
<dbReference type="InterPro" id="IPR002645">
    <property type="entry name" value="STAS_dom"/>
</dbReference>
<organism evidence="3 4">
    <name type="scientific">Mesoterricola silvestris</name>
    <dbReference type="NCBI Taxonomy" id="2927979"/>
    <lineage>
        <taxon>Bacteria</taxon>
        <taxon>Pseudomonadati</taxon>
        <taxon>Acidobacteriota</taxon>
        <taxon>Holophagae</taxon>
        <taxon>Holophagales</taxon>
        <taxon>Holophagaceae</taxon>
        <taxon>Mesoterricola</taxon>
    </lineage>
</organism>
<evidence type="ECO:0000259" key="2">
    <source>
        <dbReference type="PROSITE" id="PS50801"/>
    </source>
</evidence>
<dbReference type="Proteomes" id="UP001238179">
    <property type="component" value="Chromosome"/>
</dbReference>
<proteinExistence type="predicted"/>
<dbReference type="Gene3D" id="3.30.750.24">
    <property type="entry name" value="STAS domain"/>
    <property type="match status" value="1"/>
</dbReference>
<dbReference type="KEGG" id="msil:METEAL_17550"/>
<feature type="region of interest" description="Disordered" evidence="1">
    <location>
        <begin position="1"/>
        <end position="21"/>
    </location>
</feature>
<gene>
    <name evidence="3" type="ORF">METEAL_17550</name>
</gene>
<protein>
    <recommendedName>
        <fullName evidence="2">STAS domain-containing protein</fullName>
    </recommendedName>
</protein>
<accession>A0AA48GGU9</accession>
<sequence length="109" mass="11623">MTRKQREEPGPPEAVAPGPGVDLDIFGIQPFLKDARDWVAGTVGPVLRLDLSQVGDLDLSGLQVLLAMDLALRAKGSALVLLGVRDEWAARMERLGLGQLLEGGRKVGP</sequence>
<dbReference type="Pfam" id="PF13466">
    <property type="entry name" value="STAS_2"/>
    <property type="match status" value="1"/>
</dbReference>
<reference evidence="4" key="1">
    <citation type="journal article" date="2023" name="Int. J. Syst. Evol. Microbiol.">
        <title>Mesoterricola silvestris gen. nov., sp. nov., Mesoterricola sediminis sp. nov., Geothrix oryzae sp. nov., Geothrix edaphica sp. nov., Geothrix rubra sp. nov., and Geothrix limicola sp. nov., six novel members of Acidobacteriota isolated from soils.</title>
        <authorList>
            <person name="Itoh H."/>
            <person name="Sugisawa Y."/>
            <person name="Mise K."/>
            <person name="Xu Z."/>
            <person name="Kuniyasu M."/>
            <person name="Ushijima N."/>
            <person name="Kawano K."/>
            <person name="Kobayashi E."/>
            <person name="Shiratori Y."/>
            <person name="Masuda Y."/>
            <person name="Senoo K."/>
        </authorList>
    </citation>
    <scope>NUCLEOTIDE SEQUENCE [LARGE SCALE GENOMIC DNA]</scope>
    <source>
        <strain evidence="4">W79</strain>
    </source>
</reference>
<evidence type="ECO:0000313" key="3">
    <source>
        <dbReference type="EMBL" id="BDU72581.1"/>
    </source>
</evidence>
<dbReference type="EMBL" id="AP027080">
    <property type="protein sequence ID" value="BDU72581.1"/>
    <property type="molecule type" value="Genomic_DNA"/>
</dbReference>
<dbReference type="SUPFAM" id="SSF52091">
    <property type="entry name" value="SpoIIaa-like"/>
    <property type="match status" value="1"/>
</dbReference>